<keyword evidence="2 6" id="KW-0031">Aminopeptidase</keyword>
<dbReference type="GO" id="GO:0005829">
    <property type="term" value="C:cytosol"/>
    <property type="evidence" value="ECO:0007669"/>
    <property type="project" value="TreeGrafter"/>
</dbReference>
<dbReference type="GO" id="GO:0070006">
    <property type="term" value="F:metalloaminopeptidase activity"/>
    <property type="evidence" value="ECO:0007669"/>
    <property type="project" value="UniProtKB-UniRule"/>
</dbReference>
<feature type="binding site" evidence="6">
    <location>
        <position position="105"/>
    </location>
    <ligand>
        <name>a divalent metal cation</name>
        <dbReference type="ChEBI" id="CHEBI:60240"/>
        <label>2</label>
        <note>catalytic</note>
    </ligand>
</feature>
<proteinExistence type="inferred from homology"/>
<feature type="binding site" evidence="6">
    <location>
        <position position="105"/>
    </location>
    <ligand>
        <name>a divalent metal cation</name>
        <dbReference type="ChEBI" id="CHEBI:60240"/>
        <label>1</label>
    </ligand>
</feature>
<keyword evidence="3 6" id="KW-0645">Protease</keyword>
<feature type="domain" description="Peptidase M24" evidence="8">
    <location>
        <begin position="11"/>
        <end position="239"/>
    </location>
</feature>
<dbReference type="PROSITE" id="PS00680">
    <property type="entry name" value="MAP_1"/>
    <property type="match status" value="1"/>
</dbReference>
<comment type="cofactor">
    <cofactor evidence="6">
        <name>Co(2+)</name>
        <dbReference type="ChEBI" id="CHEBI:48828"/>
    </cofactor>
    <cofactor evidence="6">
        <name>Zn(2+)</name>
        <dbReference type="ChEBI" id="CHEBI:29105"/>
    </cofactor>
    <cofactor evidence="6">
        <name>Mn(2+)</name>
        <dbReference type="ChEBI" id="CHEBI:29035"/>
    </cofactor>
    <cofactor evidence="6">
        <name>Fe(2+)</name>
        <dbReference type="ChEBI" id="CHEBI:29033"/>
    </cofactor>
    <text evidence="6">Binds 2 divalent metal cations per subunit. Has a high-affinity and a low affinity metal-binding site. The true nature of the physiological cofactor is under debate. The enzyme is active with cobalt, zinc, manganese or divalent iron ions. Most likely, methionine aminopeptidases function as mononuclear Fe(2+)-metalloproteases under physiological conditions, and the catalytically relevant metal-binding site has been assigned to the histidine-containing high-affinity site.</text>
</comment>
<dbReference type="GO" id="GO:0006508">
    <property type="term" value="P:proteolysis"/>
    <property type="evidence" value="ECO:0007669"/>
    <property type="project" value="UniProtKB-KW"/>
</dbReference>
<evidence type="ECO:0000256" key="1">
    <source>
        <dbReference type="ARBA" id="ARBA00002521"/>
    </source>
</evidence>
<dbReference type="InterPro" id="IPR036005">
    <property type="entry name" value="Creatinase/aminopeptidase-like"/>
</dbReference>
<dbReference type="EMBL" id="DVGA01000048">
    <property type="protein sequence ID" value="HIQ78573.1"/>
    <property type="molecule type" value="Genomic_DNA"/>
</dbReference>
<feature type="binding site" evidence="6">
    <location>
        <position position="232"/>
    </location>
    <ligand>
        <name>a divalent metal cation</name>
        <dbReference type="ChEBI" id="CHEBI:60240"/>
        <label>2</label>
        <note>catalytic</note>
    </ligand>
</feature>
<feature type="binding site" evidence="6">
    <location>
        <position position="201"/>
    </location>
    <ligand>
        <name>a divalent metal cation</name>
        <dbReference type="ChEBI" id="CHEBI:60240"/>
        <label>2</label>
        <note>catalytic</note>
    </ligand>
</feature>
<evidence type="ECO:0000256" key="3">
    <source>
        <dbReference type="ARBA" id="ARBA00022670"/>
    </source>
</evidence>
<reference evidence="9" key="2">
    <citation type="journal article" date="2021" name="PeerJ">
        <title>Extensive microbial diversity within the chicken gut microbiome revealed by metagenomics and culture.</title>
        <authorList>
            <person name="Gilroy R."/>
            <person name="Ravi A."/>
            <person name="Getino M."/>
            <person name="Pursley I."/>
            <person name="Horton D.L."/>
            <person name="Alikhan N.F."/>
            <person name="Baker D."/>
            <person name="Gharbi K."/>
            <person name="Hall N."/>
            <person name="Watson M."/>
            <person name="Adriaenssens E.M."/>
            <person name="Foster-Nyarko E."/>
            <person name="Jarju S."/>
            <person name="Secka A."/>
            <person name="Antonio M."/>
            <person name="Oren A."/>
            <person name="Chaudhuri R.R."/>
            <person name="La Ragione R."/>
            <person name="Hildebrand F."/>
            <person name="Pallen M.J."/>
        </authorList>
    </citation>
    <scope>NUCLEOTIDE SEQUENCE</scope>
    <source>
        <strain evidence="9">ChiBcolR7-354</strain>
    </source>
</reference>
<dbReference type="HAMAP" id="MF_01974">
    <property type="entry name" value="MetAP_1"/>
    <property type="match status" value="1"/>
</dbReference>
<gene>
    <name evidence="6 9" type="primary">map</name>
    <name evidence="9" type="ORF">IAB77_04875</name>
</gene>
<dbReference type="Proteomes" id="UP000824262">
    <property type="component" value="Unassembled WGS sequence"/>
</dbReference>
<keyword evidence="4 6" id="KW-0479">Metal-binding</keyword>
<dbReference type="SUPFAM" id="SSF55920">
    <property type="entry name" value="Creatinase/aminopeptidase"/>
    <property type="match status" value="1"/>
</dbReference>
<feature type="binding site" evidence="6">
    <location>
        <position position="168"/>
    </location>
    <ligand>
        <name>a divalent metal cation</name>
        <dbReference type="ChEBI" id="CHEBI:60240"/>
        <label>2</label>
        <note>catalytic</note>
    </ligand>
</feature>
<dbReference type="Pfam" id="PF00557">
    <property type="entry name" value="Peptidase_M24"/>
    <property type="match status" value="1"/>
</dbReference>
<evidence type="ECO:0000313" key="10">
    <source>
        <dbReference type="Proteomes" id="UP000824262"/>
    </source>
</evidence>
<keyword evidence="5 6" id="KW-0378">Hydrolase</keyword>
<dbReference type="EC" id="3.4.11.18" evidence="6 7"/>
<comment type="catalytic activity">
    <reaction evidence="6 7">
        <text>Release of N-terminal amino acids, preferentially methionine, from peptides and arylamides.</text>
        <dbReference type="EC" id="3.4.11.18"/>
    </reaction>
</comment>
<evidence type="ECO:0000313" key="9">
    <source>
        <dbReference type="EMBL" id="HIQ78573.1"/>
    </source>
</evidence>
<dbReference type="AlphaFoldDB" id="A0A9D0ZDG5"/>
<evidence type="ECO:0000256" key="6">
    <source>
        <dbReference type="HAMAP-Rule" id="MF_01974"/>
    </source>
</evidence>
<dbReference type="NCBIfam" id="TIGR00500">
    <property type="entry name" value="met_pdase_I"/>
    <property type="match status" value="1"/>
</dbReference>
<dbReference type="PANTHER" id="PTHR43330">
    <property type="entry name" value="METHIONINE AMINOPEPTIDASE"/>
    <property type="match status" value="1"/>
</dbReference>
<evidence type="ECO:0000256" key="4">
    <source>
        <dbReference type="ARBA" id="ARBA00022723"/>
    </source>
</evidence>
<comment type="caution">
    <text evidence="9">The sequence shown here is derived from an EMBL/GenBank/DDBJ whole genome shotgun (WGS) entry which is preliminary data.</text>
</comment>
<dbReference type="InterPro" id="IPR001714">
    <property type="entry name" value="Pept_M24_MAP"/>
</dbReference>
<comment type="function">
    <text evidence="1 6">Removes the N-terminal methionine from nascent proteins. The N-terminal methionine is often cleaved when the second residue in the primary sequence is small and uncharged (Met-Ala-, Cys, Gly, Pro, Ser, Thr, or Val). Requires deformylation of the N(alpha)-formylated initiator methionine before it can be hydrolyzed.</text>
</comment>
<evidence type="ECO:0000256" key="2">
    <source>
        <dbReference type="ARBA" id="ARBA00022438"/>
    </source>
</evidence>
<dbReference type="Gene3D" id="3.90.230.10">
    <property type="entry name" value="Creatinase/methionine aminopeptidase superfamily"/>
    <property type="match status" value="1"/>
</dbReference>
<reference evidence="9" key="1">
    <citation type="submission" date="2020-10" db="EMBL/GenBank/DDBJ databases">
        <authorList>
            <person name="Gilroy R."/>
        </authorList>
    </citation>
    <scope>NUCLEOTIDE SEQUENCE</scope>
    <source>
        <strain evidence="9">ChiBcolR7-354</strain>
    </source>
</reference>
<feature type="binding site" evidence="6">
    <location>
        <position position="232"/>
    </location>
    <ligand>
        <name>a divalent metal cation</name>
        <dbReference type="ChEBI" id="CHEBI:60240"/>
        <label>1</label>
    </ligand>
</feature>
<dbReference type="GO" id="GO:0004239">
    <property type="term" value="F:initiator methionyl aminopeptidase activity"/>
    <property type="evidence" value="ECO:0007669"/>
    <property type="project" value="UniProtKB-UniRule"/>
</dbReference>
<dbReference type="CDD" id="cd01086">
    <property type="entry name" value="MetAP1"/>
    <property type="match status" value="1"/>
</dbReference>
<protein>
    <recommendedName>
        <fullName evidence="6 7">Methionine aminopeptidase</fullName>
        <shortName evidence="6">MAP</shortName>
        <shortName evidence="6">MetAP</shortName>
        <ecNumber evidence="6 7">3.4.11.18</ecNumber>
    </recommendedName>
    <alternativeName>
        <fullName evidence="6">Peptidase M</fullName>
    </alternativeName>
</protein>
<organism evidence="9 10">
    <name type="scientific">Candidatus Scatomorpha intestinavium</name>
    <dbReference type="NCBI Taxonomy" id="2840922"/>
    <lineage>
        <taxon>Bacteria</taxon>
        <taxon>Bacillati</taxon>
        <taxon>Bacillota</taxon>
        <taxon>Clostridia</taxon>
        <taxon>Eubacteriales</taxon>
        <taxon>Candidatus Scatomorpha</taxon>
    </lineage>
</organism>
<accession>A0A9D0ZDG5</accession>
<dbReference type="InterPro" id="IPR002467">
    <property type="entry name" value="Pept_M24A_MAP1"/>
</dbReference>
<evidence type="ECO:0000256" key="5">
    <source>
        <dbReference type="ARBA" id="ARBA00022801"/>
    </source>
</evidence>
<feature type="binding site" evidence="6">
    <location>
        <position position="175"/>
    </location>
    <ligand>
        <name>substrate</name>
    </ligand>
</feature>
<dbReference type="PANTHER" id="PTHR43330:SF27">
    <property type="entry name" value="METHIONINE AMINOPEPTIDASE"/>
    <property type="match status" value="1"/>
</dbReference>
<evidence type="ECO:0000256" key="7">
    <source>
        <dbReference type="RuleBase" id="RU003653"/>
    </source>
</evidence>
<dbReference type="InterPro" id="IPR000994">
    <property type="entry name" value="Pept_M24"/>
</dbReference>
<name>A0A9D0ZDG5_9FIRM</name>
<feature type="binding site" evidence="6">
    <location>
        <position position="77"/>
    </location>
    <ligand>
        <name>substrate</name>
    </ligand>
</feature>
<evidence type="ECO:0000259" key="8">
    <source>
        <dbReference type="Pfam" id="PF00557"/>
    </source>
</evidence>
<comment type="similarity">
    <text evidence="6">Belongs to the peptidase M24A family. Methionine aminopeptidase type 1 subfamily.</text>
</comment>
<feature type="binding site" evidence="6">
    <location>
        <position position="94"/>
    </location>
    <ligand>
        <name>a divalent metal cation</name>
        <dbReference type="ChEBI" id="CHEBI:60240"/>
        <label>1</label>
    </ligand>
</feature>
<comment type="subunit">
    <text evidence="6">Monomer.</text>
</comment>
<sequence length="251" mass="26937">MIIVKSPHDIELMRQACTITAGARSIGRQMVAAGVTTHEIDREIKRFIQKSGATPSFLGYGGFPASACISVNEEVIHGFPSGRRVQDGDIVSIDVGAKIHGFNGDCAGTFPCGEVSPEAARLIAVTRQSFFEGIKFAKPGYRVSDIGHAIQEYVEAHGYSVVRSYVGHGVGAKLHEEPEVPNYGAPGHGPRLVKGMTLAIEPMVNAGTYEVRVLSNDWTVVTADGKLSAHYENTILITDGEPEILTMAEDI</sequence>
<dbReference type="PRINTS" id="PR00599">
    <property type="entry name" value="MAPEPTIDASE"/>
</dbReference>
<dbReference type="GO" id="GO:0046872">
    <property type="term" value="F:metal ion binding"/>
    <property type="evidence" value="ECO:0007669"/>
    <property type="project" value="UniProtKB-UniRule"/>
</dbReference>